<gene>
    <name evidence="2" type="ORF">ZGOWGMRN_CDS_0060</name>
</gene>
<accession>A0AAU7N4A0</accession>
<evidence type="ECO:0000313" key="2">
    <source>
        <dbReference type="EMBL" id="XBQ68794.1"/>
    </source>
</evidence>
<dbReference type="Pfam" id="PF10517">
    <property type="entry name" value="DM13"/>
    <property type="match status" value="1"/>
</dbReference>
<evidence type="ECO:0000259" key="1">
    <source>
        <dbReference type="PROSITE" id="PS51549"/>
    </source>
</evidence>
<reference evidence="2" key="1">
    <citation type="submission" date="2024-05" db="EMBL/GenBank/DDBJ databases">
        <title>The simplest Porifera holobiont: glass sponge Aphrocallistes beatrix thrives with only two symbionts.</title>
        <authorList>
            <person name="N Garritano A."/>
            <person name="A Allen M."/>
            <person name="Thomas T."/>
        </authorList>
    </citation>
    <scope>NUCLEOTIDE SEQUENCE</scope>
    <source>
        <strain evidence="2">AB1</strain>
    </source>
</reference>
<dbReference type="EMBL" id="PP848464">
    <property type="protein sequence ID" value="XBQ68794.1"/>
    <property type="molecule type" value="Genomic_DNA"/>
</dbReference>
<organism evidence="2">
    <name type="scientific">Nitrosopumivirus cobalaminus</name>
    <dbReference type="NCBI Taxonomy" id="3158414"/>
    <lineage>
        <taxon>Viruses</taxon>
    </lineage>
</organism>
<protein>
    <recommendedName>
        <fullName evidence="1">DM13 domain-containing protein</fullName>
    </recommendedName>
</protein>
<dbReference type="InterPro" id="IPR019545">
    <property type="entry name" value="DM13_domain"/>
</dbReference>
<dbReference type="PROSITE" id="PS51549">
    <property type="entry name" value="DM13"/>
    <property type="match status" value="1"/>
</dbReference>
<proteinExistence type="predicted"/>
<sequence length="138" mass="14880">MKRQLLAIPVALAFVALLVFSPAFINTTVNEAADVKDVSHKGKLKGADIAHNAVGNVKVINNESTLRLLQFSTTNGPDLRVYLSTDDRASEFVNLGNLKANNGNQSYSIPEGTDLDKYDTVLIWCELADVAFGTAKLG</sequence>
<name>A0AAU7N4A0_9VIRU</name>
<feature type="domain" description="DM13" evidence="1">
    <location>
        <begin position="42"/>
        <end position="138"/>
    </location>
</feature>